<keyword evidence="8" id="KW-0010">Activator</keyword>
<dbReference type="PROSITE" id="PS51805">
    <property type="entry name" value="EPHD"/>
    <property type="match status" value="1"/>
</dbReference>
<evidence type="ECO:0000256" key="8">
    <source>
        <dbReference type="ARBA" id="ARBA00023159"/>
    </source>
</evidence>
<organism evidence="12 13">
    <name type="scientific">Oncorhynchus kisutch</name>
    <name type="common">Coho salmon</name>
    <name type="synonym">Salmo kisutch</name>
    <dbReference type="NCBI Taxonomy" id="8019"/>
    <lineage>
        <taxon>Eukaryota</taxon>
        <taxon>Metazoa</taxon>
        <taxon>Chordata</taxon>
        <taxon>Craniata</taxon>
        <taxon>Vertebrata</taxon>
        <taxon>Euteleostomi</taxon>
        <taxon>Actinopterygii</taxon>
        <taxon>Neopterygii</taxon>
        <taxon>Teleostei</taxon>
        <taxon>Protacanthopterygii</taxon>
        <taxon>Salmoniformes</taxon>
        <taxon>Salmonidae</taxon>
        <taxon>Salmoninae</taxon>
        <taxon>Oncorhynchus</taxon>
    </lineage>
</organism>
<keyword evidence="3" id="KW-0597">Phosphoprotein</keyword>
<protein>
    <recommendedName>
        <fullName evidence="11">PHD-type domain-containing protein</fullName>
    </recommendedName>
</protein>
<evidence type="ECO:0000256" key="5">
    <source>
        <dbReference type="ARBA" id="ARBA00022771"/>
    </source>
</evidence>
<dbReference type="Proteomes" id="UP000694557">
    <property type="component" value="Unassembled WGS sequence"/>
</dbReference>
<evidence type="ECO:0000256" key="7">
    <source>
        <dbReference type="ARBA" id="ARBA00022843"/>
    </source>
</evidence>
<evidence type="ECO:0000256" key="9">
    <source>
        <dbReference type="ARBA" id="ARBA00023242"/>
    </source>
</evidence>
<dbReference type="SMART" id="SM00249">
    <property type="entry name" value="PHD"/>
    <property type="match status" value="1"/>
</dbReference>
<accession>A0A8C7F3E2</accession>
<keyword evidence="6" id="KW-0862">Zinc</keyword>
<dbReference type="Pfam" id="PF13771">
    <property type="entry name" value="zf-HC5HC2H"/>
    <property type="match status" value="1"/>
</dbReference>
<keyword evidence="7" id="KW-0832">Ubl conjugation</keyword>
<evidence type="ECO:0000259" key="11">
    <source>
        <dbReference type="PROSITE" id="PS51805"/>
    </source>
</evidence>
<keyword evidence="13" id="KW-1185">Reference proteome</keyword>
<dbReference type="GO" id="GO:0006357">
    <property type="term" value="P:regulation of transcription by RNA polymerase II"/>
    <property type="evidence" value="ECO:0007669"/>
    <property type="project" value="TreeGrafter"/>
</dbReference>
<comment type="subcellular location">
    <subcellularLocation>
        <location evidence="1">Nucleus</location>
    </subcellularLocation>
</comment>
<dbReference type="InterPro" id="IPR052440">
    <property type="entry name" value="Trans_Reg/Chrom_Remod"/>
</dbReference>
<evidence type="ECO:0000313" key="12">
    <source>
        <dbReference type="Ensembl" id="ENSOKIP00005010848.1"/>
    </source>
</evidence>
<dbReference type="PANTHER" id="PTHR14955">
    <property type="entry name" value="RETINOIC ACID INDUCED 1/TRANSCRIPTION FACTOR 20"/>
    <property type="match status" value="1"/>
</dbReference>
<dbReference type="FunFam" id="3.30.40.10:FF:000116">
    <property type="entry name" value="Transcription factor 20 (AR1)"/>
    <property type="match status" value="1"/>
</dbReference>
<keyword evidence="9" id="KW-0539">Nucleus</keyword>
<dbReference type="GO" id="GO:0008270">
    <property type="term" value="F:zinc ion binding"/>
    <property type="evidence" value="ECO:0007669"/>
    <property type="project" value="UniProtKB-KW"/>
</dbReference>
<evidence type="ECO:0000256" key="6">
    <source>
        <dbReference type="ARBA" id="ARBA00022833"/>
    </source>
</evidence>
<proteinExistence type="predicted"/>
<evidence type="ECO:0000256" key="2">
    <source>
        <dbReference type="ARBA" id="ARBA00022499"/>
    </source>
</evidence>
<evidence type="ECO:0000313" key="13">
    <source>
        <dbReference type="Proteomes" id="UP000694557"/>
    </source>
</evidence>
<reference evidence="12" key="1">
    <citation type="submission" date="2025-08" db="UniProtKB">
        <authorList>
            <consortium name="Ensembl"/>
        </authorList>
    </citation>
    <scope>IDENTIFICATION</scope>
</reference>
<evidence type="ECO:0000256" key="4">
    <source>
        <dbReference type="ARBA" id="ARBA00022723"/>
    </source>
</evidence>
<name>A0A8C7F3E2_ONCKI</name>
<dbReference type="Ensembl" id="ENSOKIT00005011546.1">
    <property type="protein sequence ID" value="ENSOKIP00005010848.1"/>
    <property type="gene ID" value="ENSOKIG00005004880.1"/>
</dbReference>
<reference evidence="12" key="2">
    <citation type="submission" date="2025-09" db="UniProtKB">
        <authorList>
            <consortium name="Ensembl"/>
        </authorList>
    </citation>
    <scope>IDENTIFICATION</scope>
</reference>
<keyword evidence="4" id="KW-0479">Metal-binding</keyword>
<dbReference type="InterPro" id="IPR001965">
    <property type="entry name" value="Znf_PHD"/>
</dbReference>
<dbReference type="InterPro" id="IPR034732">
    <property type="entry name" value="EPHD"/>
</dbReference>
<dbReference type="Gene3D" id="3.30.40.10">
    <property type="entry name" value="Zinc/RING finger domain, C3HC4 (zinc finger)"/>
    <property type="match status" value="1"/>
</dbReference>
<sequence>QGHTCGRHPTGVDKALFTQEQKVRNQAENPPEKPSKEQGKQQAQREEYKDSELSVDCKIGLCGQVGENGLHELSNVPRVEAVVDDCCITVSDSESSTLPSAKKLRTNGCMMDGHSLPMVPHNTNECWIHEDCGIWSTGVFLVKGKLYGLEEAVRFAQETVCSTCHAAGATMGCFQKGCPNKYHYCCAAQSGCVLNEENFSMRCPKHKNKSFRGVNMPDNR</sequence>
<feature type="compositionally biased region" description="Basic and acidic residues" evidence="10">
    <location>
        <begin position="21"/>
        <end position="49"/>
    </location>
</feature>
<evidence type="ECO:0000256" key="10">
    <source>
        <dbReference type="SAM" id="MobiDB-lite"/>
    </source>
</evidence>
<evidence type="ECO:0000256" key="3">
    <source>
        <dbReference type="ARBA" id="ARBA00022553"/>
    </source>
</evidence>
<keyword evidence="2" id="KW-1017">Isopeptide bond</keyword>
<feature type="domain" description="PHD-type" evidence="11">
    <location>
        <begin position="98"/>
        <end position="207"/>
    </location>
</feature>
<evidence type="ECO:0000256" key="1">
    <source>
        <dbReference type="ARBA" id="ARBA00004123"/>
    </source>
</evidence>
<dbReference type="AlphaFoldDB" id="A0A8C7F3E2"/>
<feature type="region of interest" description="Disordered" evidence="10">
    <location>
        <begin position="1"/>
        <end position="49"/>
    </location>
</feature>
<dbReference type="GO" id="GO:0005634">
    <property type="term" value="C:nucleus"/>
    <property type="evidence" value="ECO:0007669"/>
    <property type="project" value="UniProtKB-SubCell"/>
</dbReference>
<keyword evidence="5" id="KW-0863">Zinc-finger</keyword>
<dbReference type="PANTHER" id="PTHR14955:SF8">
    <property type="entry name" value="SI:CH211-165G14.1-RELATED"/>
    <property type="match status" value="1"/>
</dbReference>
<dbReference type="GeneTree" id="ENSGT00940000157896"/>
<dbReference type="InterPro" id="IPR013083">
    <property type="entry name" value="Znf_RING/FYVE/PHD"/>
</dbReference>
<gene>
    <name evidence="12" type="primary">LOC116374485</name>
</gene>